<evidence type="ECO:0000256" key="5">
    <source>
        <dbReference type="SAM" id="MobiDB-lite"/>
    </source>
</evidence>
<evidence type="ECO:0000256" key="2">
    <source>
        <dbReference type="ARBA" id="ARBA00022692"/>
    </source>
</evidence>
<feature type="transmembrane region" description="Helical" evidence="6">
    <location>
        <begin position="119"/>
        <end position="140"/>
    </location>
</feature>
<dbReference type="GO" id="GO:0016020">
    <property type="term" value="C:membrane"/>
    <property type="evidence" value="ECO:0007669"/>
    <property type="project" value="UniProtKB-SubCell"/>
</dbReference>
<dbReference type="PANTHER" id="PTHR11132">
    <property type="entry name" value="SOLUTE CARRIER FAMILY 35"/>
    <property type="match status" value="1"/>
</dbReference>
<evidence type="ECO:0000256" key="3">
    <source>
        <dbReference type="ARBA" id="ARBA00022989"/>
    </source>
</evidence>
<dbReference type="EMBL" id="JAWQEG010001763">
    <property type="protein sequence ID" value="KAK3876866.1"/>
    <property type="molecule type" value="Genomic_DNA"/>
</dbReference>
<keyword evidence="4 6" id="KW-0472">Membrane</keyword>
<evidence type="ECO:0000256" key="1">
    <source>
        <dbReference type="ARBA" id="ARBA00004141"/>
    </source>
</evidence>
<evidence type="ECO:0000313" key="8">
    <source>
        <dbReference type="EMBL" id="KAK3876866.1"/>
    </source>
</evidence>
<feature type="region of interest" description="Disordered" evidence="5">
    <location>
        <begin position="287"/>
        <end position="365"/>
    </location>
</feature>
<dbReference type="InterPro" id="IPR004853">
    <property type="entry name" value="Sugar_P_trans_dom"/>
</dbReference>
<dbReference type="Pfam" id="PF03151">
    <property type="entry name" value="TPT"/>
    <property type="match status" value="1"/>
</dbReference>
<dbReference type="SUPFAM" id="SSF103481">
    <property type="entry name" value="Multidrug resistance efflux transporter EmrE"/>
    <property type="match status" value="2"/>
</dbReference>
<proteinExistence type="predicted"/>
<dbReference type="AlphaFoldDB" id="A0AAE1FN74"/>
<evidence type="ECO:0000256" key="4">
    <source>
        <dbReference type="ARBA" id="ARBA00023136"/>
    </source>
</evidence>
<organism evidence="8 9">
    <name type="scientific">Petrolisthes cinctipes</name>
    <name type="common">Flat porcelain crab</name>
    <dbReference type="NCBI Taxonomy" id="88211"/>
    <lineage>
        <taxon>Eukaryota</taxon>
        <taxon>Metazoa</taxon>
        <taxon>Ecdysozoa</taxon>
        <taxon>Arthropoda</taxon>
        <taxon>Crustacea</taxon>
        <taxon>Multicrustacea</taxon>
        <taxon>Malacostraca</taxon>
        <taxon>Eumalacostraca</taxon>
        <taxon>Eucarida</taxon>
        <taxon>Decapoda</taxon>
        <taxon>Pleocyemata</taxon>
        <taxon>Anomura</taxon>
        <taxon>Galatheoidea</taxon>
        <taxon>Porcellanidae</taxon>
        <taxon>Petrolisthes</taxon>
    </lineage>
</organism>
<feature type="transmembrane region" description="Helical" evidence="6">
    <location>
        <begin position="215"/>
        <end position="234"/>
    </location>
</feature>
<dbReference type="Proteomes" id="UP001286313">
    <property type="component" value="Unassembled WGS sequence"/>
</dbReference>
<name>A0AAE1FN74_PETCI</name>
<feature type="transmembrane region" description="Helical" evidence="6">
    <location>
        <begin position="87"/>
        <end position="107"/>
    </location>
</feature>
<dbReference type="InterPro" id="IPR050186">
    <property type="entry name" value="TPT_transporter"/>
</dbReference>
<evidence type="ECO:0000259" key="7">
    <source>
        <dbReference type="Pfam" id="PF03151"/>
    </source>
</evidence>
<keyword evidence="9" id="KW-1185">Reference proteome</keyword>
<evidence type="ECO:0000256" key="6">
    <source>
        <dbReference type="SAM" id="Phobius"/>
    </source>
</evidence>
<gene>
    <name evidence="8" type="ORF">Pcinc_018379</name>
</gene>
<reference evidence="8" key="1">
    <citation type="submission" date="2023-10" db="EMBL/GenBank/DDBJ databases">
        <title>Genome assemblies of two species of porcelain crab, Petrolisthes cinctipes and Petrolisthes manimaculis (Anomura: Porcellanidae).</title>
        <authorList>
            <person name="Angst P."/>
        </authorList>
    </citation>
    <scope>NUCLEOTIDE SEQUENCE</scope>
    <source>
        <strain evidence="8">PB745_01</strain>
        <tissue evidence="8">Gill</tissue>
    </source>
</reference>
<feature type="domain" description="Sugar phosphate transporter" evidence="7">
    <location>
        <begin position="3"/>
        <end position="232"/>
    </location>
</feature>
<comment type="subcellular location">
    <subcellularLocation>
        <location evidence="1">Membrane</location>
        <topology evidence="1">Multi-pass membrane protein</topology>
    </subcellularLocation>
</comment>
<protein>
    <recommendedName>
        <fullName evidence="7">Sugar phosphate transporter domain-containing protein</fullName>
    </recommendedName>
</protein>
<accession>A0AAE1FN74</accession>
<keyword evidence="2 6" id="KW-0812">Transmembrane</keyword>
<feature type="compositionally biased region" description="Basic and acidic residues" evidence="5">
    <location>
        <begin position="306"/>
        <end position="325"/>
    </location>
</feature>
<evidence type="ECO:0000313" key="9">
    <source>
        <dbReference type="Proteomes" id="UP001286313"/>
    </source>
</evidence>
<sequence length="452" mass="50367">MTVTSQTVANMAPQAFGKFVSSVSSHVSIWRVPVSYAHTVKATMPFFTILLARILMGEKQTTKVYFSLVPIILGVALATISELSFDMLGLVAALFATCGFSLQNIYSKKVLNDTGIHHLRLLHLLGYLALFMFLPVWILTDARHILSDKTLLTRRDPRTTITLLVVDGGLSWLQNFVAFTILHHVTPLTYAVANATKRISIITVSLVLLKNPITVPNVAGMFLAIMGVLGYNKAKYDANQSKKKSAVVPLSQVMSTNYMMGSNGVTSTLQDLYHPLYQSRSVLRTTPLQQQQQHHLQHTHHLSSSADDHHNHTLPRLGEHTRRPEGVLNGIYTHHNTPPRLGEHTRRPEGVLNGIYSPPRLGEHTRMPEGVLNGIYSPPRLGEHTRRPEGVLNGIYTHHNTPPRPGEHTRRPDDVLNSTYTVTQNGYLHSNINNTTTTSEKERLINGNLQPI</sequence>
<feature type="transmembrane region" description="Helical" evidence="6">
    <location>
        <begin position="64"/>
        <end position="81"/>
    </location>
</feature>
<dbReference type="InterPro" id="IPR037185">
    <property type="entry name" value="EmrE-like"/>
</dbReference>
<keyword evidence="3 6" id="KW-1133">Transmembrane helix</keyword>
<comment type="caution">
    <text evidence="8">The sequence shown here is derived from an EMBL/GenBank/DDBJ whole genome shotgun (WGS) entry which is preliminary data.</text>
</comment>